<dbReference type="AlphaFoldDB" id="A0A834KEG2"/>
<feature type="transmembrane region" description="Helical" evidence="8">
    <location>
        <begin position="45"/>
        <end position="65"/>
    </location>
</feature>
<dbReference type="EMBL" id="JACSEA010000003">
    <property type="protein sequence ID" value="KAF7405268.1"/>
    <property type="molecule type" value="Genomic_DNA"/>
</dbReference>
<comment type="caution">
    <text evidence="9">The sequence shown here is derived from an EMBL/GenBank/DDBJ whole genome shotgun (WGS) entry which is preliminary data.</text>
</comment>
<organism evidence="9 10">
    <name type="scientific">Vespula vulgaris</name>
    <name type="common">Yellow jacket</name>
    <name type="synonym">Wasp</name>
    <dbReference type="NCBI Taxonomy" id="7454"/>
    <lineage>
        <taxon>Eukaryota</taxon>
        <taxon>Metazoa</taxon>
        <taxon>Ecdysozoa</taxon>
        <taxon>Arthropoda</taxon>
        <taxon>Hexapoda</taxon>
        <taxon>Insecta</taxon>
        <taxon>Pterygota</taxon>
        <taxon>Neoptera</taxon>
        <taxon>Endopterygota</taxon>
        <taxon>Hymenoptera</taxon>
        <taxon>Apocrita</taxon>
        <taxon>Aculeata</taxon>
        <taxon>Vespoidea</taxon>
        <taxon>Vespidae</taxon>
        <taxon>Vespinae</taxon>
        <taxon>Vespula</taxon>
    </lineage>
</organism>
<accession>A0A834KEG2</accession>
<protein>
    <submittedName>
        <fullName evidence="9">Uncharacterized protein</fullName>
    </submittedName>
</protein>
<keyword evidence="5 8" id="KW-1133">Transmembrane helix</keyword>
<feature type="transmembrane region" description="Helical" evidence="8">
    <location>
        <begin position="500"/>
        <end position="522"/>
    </location>
</feature>
<dbReference type="PANTHER" id="PTHR11923:SF104">
    <property type="entry name" value="FI07620P"/>
    <property type="match status" value="1"/>
</dbReference>
<keyword evidence="6 8" id="KW-0472">Membrane</keyword>
<sequence>MFDSFRNVDNTVKVSRVKVAKVRRIREIQVASMKSTIPLQQFKKCIILFMVGMICTLLSYAIYIINPLKLIIEYNLQLRENSAIYSIWEKPPVDVFIKVYIFNITNPNEFLKGTEKLKLEEVGPYVYQEFLENTNVTFNDNGTITYIPRRTVFFVPELSKSDPKKDFVTVPNIPMLGITSALYDSGFFINYPFTQLINMIGSEPILNITAYDYLWGYDDTLVKLATDILPSYFNFRKFGLLDRMYDEGQNIININIRKNDDMRDENGRYLSIETYNGSPGLSNWGYREEEDNKTYPENTICNRIRGASEGTMFPPNLDKRAVFRVFRKAFCRTLPIVFKKEVVTEDGIPCYLYVMSEDFLDPPNENPDNECYCRKIKKCHRKGLSDLTACYFNIPAAVSLPHFLNGDSSLINDVEGLHPDPEKHATQVLIQPDIGIAVKVNSRIQTNLVMYDTQYNSKVKPFNNIVIPLFWTDLMIPSLKSDLLFLIKIIVKILPITQTVVMYFLMIIGVTLITLSLTASIWKFNQHREQQFDFDRRDSADLRIPLGYGQNTTIHILSNNEKIKSRSDLYS</sequence>
<evidence type="ECO:0000256" key="5">
    <source>
        <dbReference type="ARBA" id="ARBA00022989"/>
    </source>
</evidence>
<dbReference type="InterPro" id="IPR002159">
    <property type="entry name" value="CD36_fam"/>
</dbReference>
<evidence type="ECO:0000256" key="8">
    <source>
        <dbReference type="SAM" id="Phobius"/>
    </source>
</evidence>
<evidence type="ECO:0000256" key="2">
    <source>
        <dbReference type="ARBA" id="ARBA00010532"/>
    </source>
</evidence>
<evidence type="ECO:0000256" key="4">
    <source>
        <dbReference type="ARBA" id="ARBA00022692"/>
    </source>
</evidence>
<comment type="similarity">
    <text evidence="2">Belongs to the CD36 family.</text>
</comment>
<evidence type="ECO:0000256" key="7">
    <source>
        <dbReference type="ARBA" id="ARBA00023180"/>
    </source>
</evidence>
<dbReference type="PRINTS" id="PR01609">
    <property type="entry name" value="CD36FAMILY"/>
</dbReference>
<proteinExistence type="inferred from homology"/>
<evidence type="ECO:0000256" key="3">
    <source>
        <dbReference type="ARBA" id="ARBA00022475"/>
    </source>
</evidence>
<dbReference type="PANTHER" id="PTHR11923">
    <property type="entry name" value="SCAVENGER RECEPTOR CLASS B TYPE-1 SR-B1"/>
    <property type="match status" value="1"/>
</dbReference>
<name>A0A834KEG2_VESVU</name>
<keyword evidence="10" id="KW-1185">Reference proteome</keyword>
<evidence type="ECO:0000256" key="1">
    <source>
        <dbReference type="ARBA" id="ARBA00004236"/>
    </source>
</evidence>
<keyword evidence="4 8" id="KW-0812">Transmembrane</keyword>
<reference evidence="9" key="1">
    <citation type="journal article" date="2020" name="G3 (Bethesda)">
        <title>High-Quality Assemblies for Three Invasive Social Wasps from the &lt;i&gt;Vespula&lt;/i&gt; Genus.</title>
        <authorList>
            <person name="Harrop T.W.R."/>
            <person name="Guhlin J."/>
            <person name="McLaughlin G.M."/>
            <person name="Permina E."/>
            <person name="Stockwell P."/>
            <person name="Gilligan J."/>
            <person name="Le Lec M.F."/>
            <person name="Gruber M.A.M."/>
            <person name="Quinn O."/>
            <person name="Lovegrove M."/>
            <person name="Duncan E.J."/>
            <person name="Remnant E.J."/>
            <person name="Van Eeckhoven J."/>
            <person name="Graham B."/>
            <person name="Knapp R.A."/>
            <person name="Langford K.W."/>
            <person name="Kronenberg Z."/>
            <person name="Press M.O."/>
            <person name="Eacker S.M."/>
            <person name="Wilson-Rankin E.E."/>
            <person name="Purcell J."/>
            <person name="Lester P.J."/>
            <person name="Dearden P.K."/>
        </authorList>
    </citation>
    <scope>NUCLEOTIDE SEQUENCE</scope>
    <source>
        <strain evidence="9">Marl-1</strain>
    </source>
</reference>
<evidence type="ECO:0000313" key="10">
    <source>
        <dbReference type="Proteomes" id="UP000614350"/>
    </source>
</evidence>
<dbReference type="Proteomes" id="UP000614350">
    <property type="component" value="Unassembled WGS sequence"/>
</dbReference>
<keyword evidence="7" id="KW-0325">Glycoprotein</keyword>
<evidence type="ECO:0000313" key="9">
    <source>
        <dbReference type="EMBL" id="KAF7405268.1"/>
    </source>
</evidence>
<dbReference type="GO" id="GO:0005886">
    <property type="term" value="C:plasma membrane"/>
    <property type="evidence" value="ECO:0007669"/>
    <property type="project" value="UniProtKB-SubCell"/>
</dbReference>
<dbReference type="GO" id="GO:0005737">
    <property type="term" value="C:cytoplasm"/>
    <property type="evidence" value="ECO:0007669"/>
    <property type="project" value="TreeGrafter"/>
</dbReference>
<comment type="subcellular location">
    <subcellularLocation>
        <location evidence="1">Cell membrane</location>
    </subcellularLocation>
</comment>
<evidence type="ECO:0000256" key="6">
    <source>
        <dbReference type="ARBA" id="ARBA00023136"/>
    </source>
</evidence>
<dbReference type="GO" id="GO:0005044">
    <property type="term" value="F:scavenger receptor activity"/>
    <property type="evidence" value="ECO:0007669"/>
    <property type="project" value="TreeGrafter"/>
</dbReference>
<dbReference type="Pfam" id="PF01130">
    <property type="entry name" value="CD36"/>
    <property type="match status" value="1"/>
</dbReference>
<keyword evidence="3" id="KW-1003">Cell membrane</keyword>
<gene>
    <name evidence="9" type="ORF">HZH66_004174</name>
</gene>